<organism evidence="2 3">
    <name type="scientific">Bradyrhizobium manausense</name>
    <dbReference type="NCBI Taxonomy" id="989370"/>
    <lineage>
        <taxon>Bacteria</taxon>
        <taxon>Pseudomonadati</taxon>
        <taxon>Pseudomonadota</taxon>
        <taxon>Alphaproteobacteria</taxon>
        <taxon>Hyphomicrobiales</taxon>
        <taxon>Nitrobacteraceae</taxon>
        <taxon>Bradyrhizobium</taxon>
    </lineage>
</organism>
<keyword evidence="3" id="KW-1185">Reference proteome</keyword>
<dbReference type="Proteomes" id="UP000051936">
    <property type="component" value="Unassembled WGS sequence"/>
</dbReference>
<gene>
    <name evidence="2" type="ORF">AOQ71_38025</name>
</gene>
<evidence type="ECO:0000313" key="2">
    <source>
        <dbReference type="EMBL" id="KRQ00820.1"/>
    </source>
</evidence>
<feature type="region of interest" description="Disordered" evidence="1">
    <location>
        <begin position="1"/>
        <end position="26"/>
    </location>
</feature>
<dbReference type="STRING" id="989370.AOQ71_38025"/>
<proteinExistence type="predicted"/>
<evidence type="ECO:0000313" key="3">
    <source>
        <dbReference type="Proteomes" id="UP000051936"/>
    </source>
</evidence>
<comment type="caution">
    <text evidence="2">The sequence shown here is derived from an EMBL/GenBank/DDBJ whole genome shotgun (WGS) entry which is preliminary data.</text>
</comment>
<accession>A0A0R3CZR8</accession>
<reference evidence="2 3" key="1">
    <citation type="submission" date="2015-09" db="EMBL/GenBank/DDBJ databases">
        <title>Draft Genome Sequence of Bradyrhizobium manausense Strain BR 3351T, a Novel Symbiotic Nitrogen-Fixing Alphaproteobacterium Isolated from Brazilian Amazon Rain Forest.</title>
        <authorList>
            <person name="De Araujo J.L."/>
            <person name="Zilli J.E."/>
        </authorList>
    </citation>
    <scope>NUCLEOTIDE SEQUENCE [LARGE SCALE GENOMIC DNA]</scope>
    <source>
        <strain evidence="2 3">BR3351</strain>
    </source>
</reference>
<sequence length="72" mass="7901">MVRAGRRGVNGRGRHGRAFGHGQGREQGGEALIVTVDVMRTTCRPFREQAPLQLMRLPGPVQDLAIGPELLR</sequence>
<dbReference type="AlphaFoldDB" id="A0A0R3CZR8"/>
<name>A0A0R3CZR8_9BRAD</name>
<evidence type="ECO:0000256" key="1">
    <source>
        <dbReference type="SAM" id="MobiDB-lite"/>
    </source>
</evidence>
<protein>
    <submittedName>
        <fullName evidence="2">Uncharacterized protein</fullName>
    </submittedName>
</protein>
<dbReference type="EMBL" id="LJYG01000112">
    <property type="protein sequence ID" value="KRQ00820.1"/>
    <property type="molecule type" value="Genomic_DNA"/>
</dbReference>